<sequence>MAVGAAGDSREDAARDRLIAEATARFLRLRTDPADAAGRADLARWLAASPRHGEVWRALERTWRATGLLGPLAAPQSAPSPVRRPARPSKRARRLTAFALAASLALGIGALVGGPLWPGADYRAGAAGIAAIVLEDGSRVRLDAGSALDVAYGPDRREVALRDGPAFFEVEPDTARPFVVRAGAVEVTVTGTAFAIDVSASEVGVSVEHGGVRVVSAGRSALLAPGERMRIAKADGAVVRDRVPLSAIGPWRRGRLLVEDRALSEVVEAVERHFAGAIILGDGAMAERRVTGVFDLGDPERALRAAVEPLGGEIRRLGPWLLMVSGPSDPR</sequence>
<keyword evidence="5" id="KW-1185">Reference proteome</keyword>
<proteinExistence type="predicted"/>
<keyword evidence="1" id="KW-0812">Transmembrane</keyword>
<dbReference type="PATRIC" id="fig|269796.9.peg.2497"/>
<name>Q2RRP9_RHORT</name>
<protein>
    <submittedName>
        <fullName evidence="4">FecR</fullName>
    </submittedName>
</protein>
<evidence type="ECO:0000313" key="4">
    <source>
        <dbReference type="EMBL" id="ABC23196.1"/>
    </source>
</evidence>
<dbReference type="PANTHER" id="PTHR30273">
    <property type="entry name" value="PERIPLASMIC SIGNAL SENSOR AND SIGMA FACTOR ACTIVATOR FECR-RELATED"/>
    <property type="match status" value="1"/>
</dbReference>
<dbReference type="AlphaFoldDB" id="Q2RRP9"/>
<dbReference type="InterPro" id="IPR032623">
    <property type="entry name" value="FecR_N"/>
</dbReference>
<evidence type="ECO:0000313" key="5">
    <source>
        <dbReference type="Proteomes" id="UP000001929"/>
    </source>
</evidence>
<dbReference type="HOGENOM" id="CLU_050192_0_1_5"/>
<feature type="domain" description="FecR N-terminal" evidence="3">
    <location>
        <begin position="21"/>
        <end position="61"/>
    </location>
</feature>
<dbReference type="Pfam" id="PF04773">
    <property type="entry name" value="FecR"/>
    <property type="match status" value="1"/>
</dbReference>
<keyword evidence="1" id="KW-0472">Membrane</keyword>
<dbReference type="EnsemblBacteria" id="ABC23196">
    <property type="protein sequence ID" value="ABC23196"/>
    <property type="gene ID" value="Rru_A2396"/>
</dbReference>
<dbReference type="KEGG" id="rru:Rru_A2396"/>
<dbReference type="InterPro" id="IPR006860">
    <property type="entry name" value="FecR"/>
</dbReference>
<organism evidence="4 5">
    <name type="scientific">Rhodospirillum rubrum (strain ATCC 11170 / ATH 1.1.1 / DSM 467 / LMG 4362 / NCIMB 8255 / S1)</name>
    <dbReference type="NCBI Taxonomy" id="269796"/>
    <lineage>
        <taxon>Bacteria</taxon>
        <taxon>Pseudomonadati</taxon>
        <taxon>Pseudomonadota</taxon>
        <taxon>Alphaproteobacteria</taxon>
        <taxon>Rhodospirillales</taxon>
        <taxon>Rhodospirillaceae</taxon>
        <taxon>Rhodospirillum</taxon>
    </lineage>
</organism>
<dbReference type="STRING" id="269796.Rru_A2396"/>
<dbReference type="PhylomeDB" id="Q2RRP9"/>
<evidence type="ECO:0000259" key="2">
    <source>
        <dbReference type="Pfam" id="PF04773"/>
    </source>
</evidence>
<dbReference type="RefSeq" id="WP_011390149.1">
    <property type="nucleotide sequence ID" value="NC_007643.1"/>
</dbReference>
<evidence type="ECO:0000256" key="1">
    <source>
        <dbReference type="SAM" id="Phobius"/>
    </source>
</evidence>
<gene>
    <name evidence="4" type="ordered locus">Rru_A2396</name>
</gene>
<dbReference type="Pfam" id="PF16220">
    <property type="entry name" value="DUF4880"/>
    <property type="match status" value="1"/>
</dbReference>
<accession>Q2RRP9</accession>
<feature type="transmembrane region" description="Helical" evidence="1">
    <location>
        <begin position="95"/>
        <end position="117"/>
    </location>
</feature>
<dbReference type="PIRSF" id="PIRSF018266">
    <property type="entry name" value="FecR"/>
    <property type="match status" value="1"/>
</dbReference>
<evidence type="ECO:0000259" key="3">
    <source>
        <dbReference type="Pfam" id="PF16220"/>
    </source>
</evidence>
<reference evidence="4 5" key="1">
    <citation type="journal article" date="2011" name="Stand. Genomic Sci.">
        <title>Complete genome sequence of Rhodospirillum rubrum type strain (S1).</title>
        <authorList>
            <person name="Munk A.C."/>
            <person name="Copeland A."/>
            <person name="Lucas S."/>
            <person name="Lapidus A."/>
            <person name="Del Rio T.G."/>
            <person name="Barry K."/>
            <person name="Detter J.C."/>
            <person name="Hammon N."/>
            <person name="Israni S."/>
            <person name="Pitluck S."/>
            <person name="Brettin T."/>
            <person name="Bruce D."/>
            <person name="Han C."/>
            <person name="Tapia R."/>
            <person name="Gilna P."/>
            <person name="Schmutz J."/>
            <person name="Larimer F."/>
            <person name="Land M."/>
            <person name="Kyrpides N.C."/>
            <person name="Mavromatis K."/>
            <person name="Richardson P."/>
            <person name="Rohde M."/>
            <person name="Goker M."/>
            <person name="Klenk H.P."/>
            <person name="Zhang Y."/>
            <person name="Roberts G.P."/>
            <person name="Reslewic S."/>
            <person name="Schwartz D.C."/>
        </authorList>
    </citation>
    <scope>NUCLEOTIDE SEQUENCE [LARGE SCALE GENOMIC DNA]</scope>
    <source>
        <strain evidence="5">ATCC 11170 / ATH 1.1.1 / DSM 467 / LMG 4362 / NCIMB 8255 / S1</strain>
    </source>
</reference>
<dbReference type="PANTHER" id="PTHR30273:SF2">
    <property type="entry name" value="PROTEIN FECR"/>
    <property type="match status" value="1"/>
</dbReference>
<dbReference type="Gene3D" id="2.60.120.1440">
    <property type="match status" value="1"/>
</dbReference>
<dbReference type="Proteomes" id="UP000001929">
    <property type="component" value="Chromosome"/>
</dbReference>
<feature type="domain" description="FecR protein" evidence="2">
    <location>
        <begin position="121"/>
        <end position="213"/>
    </location>
</feature>
<dbReference type="InterPro" id="IPR012373">
    <property type="entry name" value="Ferrdict_sens_TM"/>
</dbReference>
<keyword evidence="1" id="KW-1133">Transmembrane helix</keyword>
<dbReference type="EMBL" id="CP000230">
    <property type="protein sequence ID" value="ABC23196.1"/>
    <property type="molecule type" value="Genomic_DNA"/>
</dbReference>
<dbReference type="eggNOG" id="COG3712">
    <property type="taxonomic scope" value="Bacteria"/>
</dbReference>
<dbReference type="GO" id="GO:0016989">
    <property type="term" value="F:sigma factor antagonist activity"/>
    <property type="evidence" value="ECO:0007669"/>
    <property type="project" value="TreeGrafter"/>
</dbReference>